<dbReference type="Gene3D" id="3.60.15.10">
    <property type="entry name" value="Ribonuclease Z/Hydroxyacylglutathione hydrolase-like"/>
    <property type="match status" value="1"/>
</dbReference>
<dbReference type="CDD" id="cd07721">
    <property type="entry name" value="yflN-like_MBL-fold"/>
    <property type="match status" value="1"/>
</dbReference>
<evidence type="ECO:0000259" key="1">
    <source>
        <dbReference type="SMART" id="SM00849"/>
    </source>
</evidence>
<feature type="domain" description="Metallo-beta-lactamase" evidence="1">
    <location>
        <begin position="22"/>
        <end position="228"/>
    </location>
</feature>
<dbReference type="PANTHER" id="PTHR42951:SF15">
    <property type="entry name" value="METALLO-BETA-LACTAMASE SUPERFAMILY PROTEIN"/>
    <property type="match status" value="1"/>
</dbReference>
<reference evidence="2 3" key="1">
    <citation type="submission" date="2016-10" db="EMBL/GenBank/DDBJ databases">
        <authorList>
            <person name="de Groot N.N."/>
        </authorList>
    </citation>
    <scope>NUCLEOTIDE SEQUENCE [LARGE SCALE GENOMIC DNA]</scope>
    <source>
        <strain evidence="2 3">DSM 45610</strain>
    </source>
</reference>
<dbReference type="InterPro" id="IPR001279">
    <property type="entry name" value="Metallo-B-lactamas"/>
</dbReference>
<keyword evidence="3" id="KW-1185">Reference proteome</keyword>
<proteinExistence type="predicted"/>
<organism evidence="2 3">
    <name type="scientific">Marininema mesophilum</name>
    <dbReference type="NCBI Taxonomy" id="1048340"/>
    <lineage>
        <taxon>Bacteria</taxon>
        <taxon>Bacillati</taxon>
        <taxon>Bacillota</taxon>
        <taxon>Bacilli</taxon>
        <taxon>Bacillales</taxon>
        <taxon>Thermoactinomycetaceae</taxon>
        <taxon>Marininema</taxon>
    </lineage>
</organism>
<dbReference type="EMBL" id="FNNQ01000011">
    <property type="protein sequence ID" value="SDX16510.1"/>
    <property type="molecule type" value="Genomic_DNA"/>
</dbReference>
<evidence type="ECO:0000313" key="3">
    <source>
        <dbReference type="Proteomes" id="UP000198534"/>
    </source>
</evidence>
<accession>A0A1H2ZGG1</accession>
<dbReference type="AlphaFoldDB" id="A0A1H2ZGG1"/>
<dbReference type="PANTHER" id="PTHR42951">
    <property type="entry name" value="METALLO-BETA-LACTAMASE DOMAIN-CONTAINING"/>
    <property type="match status" value="1"/>
</dbReference>
<gene>
    <name evidence="2" type="ORF">SAMN05444487_11158</name>
</gene>
<dbReference type="STRING" id="1048340.SAMN05444487_11158"/>
<dbReference type="InterPro" id="IPR050855">
    <property type="entry name" value="NDM-1-like"/>
</dbReference>
<dbReference type="SUPFAM" id="SSF56281">
    <property type="entry name" value="Metallo-hydrolase/oxidoreductase"/>
    <property type="match status" value="1"/>
</dbReference>
<sequence length="243" mass="26830">MINLGKLKILEVVMDSFGERSIIHPTVIEQDDYAILIDAGYPGQLSFFREEMEKAGVPLEMTSKIIITHQDIDHIGSLPAILNEIPGKVEVLAHSLEKPFIQGDRPLIKGQALLKGVEAWPKEKQQEMNQLKTLFENPPKSHVDQTISGGDELPYVGGLAVIDTPGHTPGHISLYHPPTKTLITGDALFVMDGKLVGPPPQLTIDMESAIASVKGLMEYDIERLICYHGGLYEDNVEQRAKSF</sequence>
<evidence type="ECO:0000313" key="2">
    <source>
        <dbReference type="EMBL" id="SDX16510.1"/>
    </source>
</evidence>
<dbReference type="SMART" id="SM00849">
    <property type="entry name" value="Lactamase_B"/>
    <property type="match status" value="1"/>
</dbReference>
<protein>
    <submittedName>
        <fullName evidence="2">Glyoxylase, beta-lactamase superfamily II</fullName>
    </submittedName>
</protein>
<dbReference type="Pfam" id="PF00753">
    <property type="entry name" value="Lactamase_B"/>
    <property type="match status" value="1"/>
</dbReference>
<name>A0A1H2ZGG1_9BACL</name>
<dbReference type="Proteomes" id="UP000198534">
    <property type="component" value="Unassembled WGS sequence"/>
</dbReference>
<dbReference type="OrthoDB" id="9802248at2"/>
<dbReference type="InterPro" id="IPR036866">
    <property type="entry name" value="RibonucZ/Hydroxyglut_hydro"/>
</dbReference>
<dbReference type="RefSeq" id="WP_091740824.1">
    <property type="nucleotide sequence ID" value="NZ_FNNQ01000011.1"/>
</dbReference>